<dbReference type="Pfam" id="PF13432">
    <property type="entry name" value="TPR_16"/>
    <property type="match status" value="1"/>
</dbReference>
<name>A0A2N9M668_9BACT</name>
<keyword evidence="2 3" id="KW-0802">TPR repeat</keyword>
<dbReference type="Proteomes" id="UP000239735">
    <property type="component" value="Unassembled WGS sequence"/>
</dbReference>
<dbReference type="Gene3D" id="1.25.40.10">
    <property type="entry name" value="Tetratricopeptide repeat domain"/>
    <property type="match status" value="1"/>
</dbReference>
<dbReference type="InterPro" id="IPR013105">
    <property type="entry name" value="TPR_2"/>
</dbReference>
<evidence type="ECO:0000256" key="1">
    <source>
        <dbReference type="ARBA" id="ARBA00022737"/>
    </source>
</evidence>
<keyword evidence="1" id="KW-0677">Repeat</keyword>
<evidence type="ECO:0000313" key="4">
    <source>
        <dbReference type="EMBL" id="SPE30942.1"/>
    </source>
</evidence>
<dbReference type="SUPFAM" id="SSF48452">
    <property type="entry name" value="TPR-like"/>
    <property type="match status" value="1"/>
</dbReference>
<dbReference type="Pfam" id="PF07719">
    <property type="entry name" value="TPR_2"/>
    <property type="match status" value="1"/>
</dbReference>
<gene>
    <name evidence="4" type="ORF">SBA5_810022</name>
</gene>
<sequence length="192" mass="21751">MAPMGRGDQAVEEAKQPLQIDPLSTGLNGNLGSVLVFTHQWDKAIEQLRYSIDLDPNYWFDYCFLGRAYEQKGRLPEAIEAFQRGLALEGNTELWSGLGHSYAVSGRRDEAQKVLDHLKELSAHSYVAPYNVAIIYAGLGENDEAFAWLNRAYEDRSYTLVEYLTTDARLDSLHSDPRFDELRRRIGLPAPN</sequence>
<dbReference type="InterPro" id="IPR019734">
    <property type="entry name" value="TPR_rpt"/>
</dbReference>
<evidence type="ECO:0000256" key="3">
    <source>
        <dbReference type="PROSITE-ProRule" id="PRU00339"/>
    </source>
</evidence>
<dbReference type="PANTHER" id="PTHR45586:SF1">
    <property type="entry name" value="LIPOPOLYSACCHARIDE ASSEMBLY PROTEIN B"/>
    <property type="match status" value="1"/>
</dbReference>
<evidence type="ECO:0000313" key="5">
    <source>
        <dbReference type="Proteomes" id="UP000239735"/>
    </source>
</evidence>
<feature type="repeat" description="TPR" evidence="3">
    <location>
        <begin position="25"/>
        <end position="58"/>
    </location>
</feature>
<dbReference type="AlphaFoldDB" id="A0A2N9M668"/>
<dbReference type="InterPro" id="IPR011990">
    <property type="entry name" value="TPR-like_helical_dom_sf"/>
</dbReference>
<evidence type="ECO:0000256" key="2">
    <source>
        <dbReference type="ARBA" id="ARBA00022803"/>
    </source>
</evidence>
<dbReference type="InterPro" id="IPR051012">
    <property type="entry name" value="CellSynth/LPSAsmb/PSIAsmb"/>
</dbReference>
<protein>
    <submittedName>
        <fullName evidence="4">Uncharacterized protein</fullName>
    </submittedName>
</protein>
<feature type="repeat" description="TPR" evidence="3">
    <location>
        <begin position="59"/>
        <end position="92"/>
    </location>
</feature>
<dbReference type="SMART" id="SM00028">
    <property type="entry name" value="TPR"/>
    <property type="match status" value="2"/>
</dbReference>
<organism evidence="4 5">
    <name type="scientific">Candidatus Sulfuritelmatomonas gaucii</name>
    <dbReference type="NCBI Taxonomy" id="2043161"/>
    <lineage>
        <taxon>Bacteria</taxon>
        <taxon>Pseudomonadati</taxon>
        <taxon>Acidobacteriota</taxon>
        <taxon>Terriglobia</taxon>
        <taxon>Terriglobales</taxon>
        <taxon>Acidobacteriaceae</taxon>
        <taxon>Candidatus Sulfuritelmatomonas</taxon>
    </lineage>
</organism>
<dbReference type="EMBL" id="OKRB01000143">
    <property type="protein sequence ID" value="SPE30942.1"/>
    <property type="molecule type" value="Genomic_DNA"/>
</dbReference>
<dbReference type="NCBIfam" id="NF047558">
    <property type="entry name" value="TPR_END_plus"/>
    <property type="match status" value="1"/>
</dbReference>
<reference evidence="5" key="1">
    <citation type="submission" date="2018-02" db="EMBL/GenBank/DDBJ databases">
        <authorList>
            <person name="Hausmann B."/>
        </authorList>
    </citation>
    <scope>NUCLEOTIDE SEQUENCE [LARGE SCALE GENOMIC DNA]</scope>
    <source>
        <strain evidence="5">Peat soil MAG SbA5</strain>
    </source>
</reference>
<proteinExistence type="predicted"/>
<dbReference type="PROSITE" id="PS50005">
    <property type="entry name" value="TPR"/>
    <property type="match status" value="2"/>
</dbReference>
<dbReference type="PANTHER" id="PTHR45586">
    <property type="entry name" value="TPR REPEAT-CONTAINING PROTEIN PA4667"/>
    <property type="match status" value="1"/>
</dbReference>
<accession>A0A2N9M668</accession>